<evidence type="ECO:0000256" key="2">
    <source>
        <dbReference type="ARBA" id="ARBA00022737"/>
    </source>
</evidence>
<dbReference type="STRING" id="8469.M7AJZ9"/>
<dbReference type="InterPro" id="IPR020472">
    <property type="entry name" value="WD40_PAC1"/>
</dbReference>
<dbReference type="AlphaFoldDB" id="M7AJZ9"/>
<dbReference type="PROSITE" id="PS00678">
    <property type="entry name" value="WD_REPEATS_1"/>
    <property type="match status" value="1"/>
</dbReference>
<dbReference type="InterPro" id="IPR001680">
    <property type="entry name" value="WD40_rpt"/>
</dbReference>
<dbReference type="PROSITE" id="PS50082">
    <property type="entry name" value="WD_REPEATS_2"/>
    <property type="match status" value="4"/>
</dbReference>
<accession>M7AJZ9</accession>
<dbReference type="PROSITE" id="PS50294">
    <property type="entry name" value="WD_REPEATS_REGION"/>
    <property type="match status" value="4"/>
</dbReference>
<evidence type="ECO:0000313" key="6">
    <source>
        <dbReference type="Proteomes" id="UP000031443"/>
    </source>
</evidence>
<sequence length="329" mass="36581">MKDSLSLLARIPAHPDSRCWFLAGAPSGTLLASCGGDRSISIWGKEGDGWVCKSVLGEGHQRTIRKVAWSPCGSYLASASFDATTCIWKKSQDEFENRSKLKNQLFVQLWHQAPFLGEVLSEIQYPGPSSGQFRLVRHAVQHGVRSWCVTTLEGHENEVKSVSWAPSGSLLATGSRDKSVWVWEVDEEDEYECVSVLNAHTQDVKHVVWHPNQELLASASYDDTVKLYREEEDDWVCCATLEGHESTVWSLAFDQSGERLASCSDDKTVRIWHQYKPGNEQGVVCSGADPSWKCICTLSGFHTRTIYDVACGAMIELAQWLVPTAPPTC</sequence>
<feature type="repeat" description="WD" evidence="4">
    <location>
        <begin position="197"/>
        <end position="228"/>
    </location>
</feature>
<comment type="similarity">
    <text evidence="3">Belongs to the WD repeat CIA1 family.</text>
</comment>
<dbReference type="GO" id="GO:0097361">
    <property type="term" value="C:cytosolic [4Fe-4S] assembly targeting complex"/>
    <property type="evidence" value="ECO:0007669"/>
    <property type="project" value="InterPro"/>
</dbReference>
<dbReference type="CDD" id="cd00200">
    <property type="entry name" value="WD40"/>
    <property type="match status" value="1"/>
</dbReference>
<dbReference type="Pfam" id="PF00400">
    <property type="entry name" value="WD40"/>
    <property type="match status" value="5"/>
</dbReference>
<protein>
    <recommendedName>
        <fullName evidence="3">Probable cytosolic iron-sulfur protein assembly protein CIAO1</fullName>
    </recommendedName>
    <alternativeName>
        <fullName evidence="3">WD repeat-containing protein 39</fullName>
    </alternativeName>
</protein>
<dbReference type="SMART" id="SM00320">
    <property type="entry name" value="WD40"/>
    <property type="match status" value="5"/>
</dbReference>
<dbReference type="Proteomes" id="UP000031443">
    <property type="component" value="Unassembled WGS sequence"/>
</dbReference>
<keyword evidence="6" id="KW-1185">Reference proteome</keyword>
<dbReference type="PANTHER" id="PTHR19920:SF0">
    <property type="entry name" value="CYTOSOLIC IRON-SULFUR PROTEIN ASSEMBLY PROTEIN CIAO1-RELATED"/>
    <property type="match status" value="1"/>
</dbReference>
<proteinExistence type="inferred from homology"/>
<evidence type="ECO:0000313" key="5">
    <source>
        <dbReference type="EMBL" id="EMP25436.1"/>
    </source>
</evidence>
<dbReference type="GO" id="GO:0016226">
    <property type="term" value="P:iron-sulfur cluster assembly"/>
    <property type="evidence" value="ECO:0007669"/>
    <property type="project" value="UniProtKB-UniRule"/>
</dbReference>
<feature type="repeat" description="WD" evidence="4">
    <location>
        <begin position="241"/>
        <end position="272"/>
    </location>
</feature>
<name>M7AJZ9_CHEMY</name>
<dbReference type="InterPro" id="IPR036322">
    <property type="entry name" value="WD40_repeat_dom_sf"/>
</dbReference>
<keyword evidence="2" id="KW-0677">Repeat</keyword>
<comment type="subunit">
    <text evidence="3">Component of the CIA complex.</text>
</comment>
<dbReference type="HAMAP" id="MF_03037">
    <property type="entry name" value="ciao1"/>
    <property type="match status" value="1"/>
</dbReference>
<dbReference type="InterPro" id="IPR019775">
    <property type="entry name" value="WD40_repeat_CS"/>
</dbReference>
<dbReference type="PRINTS" id="PR00320">
    <property type="entry name" value="GPROTEINBRPT"/>
</dbReference>
<dbReference type="PROSITE" id="PS51257">
    <property type="entry name" value="PROKAR_LIPOPROTEIN"/>
    <property type="match status" value="1"/>
</dbReference>
<feature type="repeat" description="WD" evidence="4">
    <location>
        <begin position="57"/>
        <end position="89"/>
    </location>
</feature>
<evidence type="ECO:0000256" key="1">
    <source>
        <dbReference type="ARBA" id="ARBA00022574"/>
    </source>
</evidence>
<dbReference type="SUPFAM" id="SSF50978">
    <property type="entry name" value="WD40 repeat-like"/>
    <property type="match status" value="1"/>
</dbReference>
<reference evidence="6" key="1">
    <citation type="journal article" date="2013" name="Nat. Genet.">
        <title>The draft genomes of soft-shell turtle and green sea turtle yield insights into the development and evolution of the turtle-specific body plan.</title>
        <authorList>
            <person name="Wang Z."/>
            <person name="Pascual-Anaya J."/>
            <person name="Zadissa A."/>
            <person name="Li W."/>
            <person name="Niimura Y."/>
            <person name="Huang Z."/>
            <person name="Li C."/>
            <person name="White S."/>
            <person name="Xiong Z."/>
            <person name="Fang D."/>
            <person name="Wang B."/>
            <person name="Ming Y."/>
            <person name="Chen Y."/>
            <person name="Zheng Y."/>
            <person name="Kuraku S."/>
            <person name="Pignatelli M."/>
            <person name="Herrero J."/>
            <person name="Beal K."/>
            <person name="Nozawa M."/>
            <person name="Li Q."/>
            <person name="Wang J."/>
            <person name="Zhang H."/>
            <person name="Yu L."/>
            <person name="Shigenobu S."/>
            <person name="Wang J."/>
            <person name="Liu J."/>
            <person name="Flicek P."/>
            <person name="Searle S."/>
            <person name="Wang J."/>
            <person name="Kuratani S."/>
            <person name="Yin Y."/>
            <person name="Aken B."/>
            <person name="Zhang G."/>
            <person name="Irie N."/>
        </authorList>
    </citation>
    <scope>NUCLEOTIDE SEQUENCE [LARGE SCALE GENOMIC DNA]</scope>
</reference>
<dbReference type="EMBL" id="KB589883">
    <property type="protein sequence ID" value="EMP25436.1"/>
    <property type="molecule type" value="Genomic_DNA"/>
</dbReference>
<keyword evidence="1 4" id="KW-0853">WD repeat</keyword>
<evidence type="ECO:0000256" key="4">
    <source>
        <dbReference type="PROSITE-ProRule" id="PRU00221"/>
    </source>
</evidence>
<dbReference type="InterPro" id="IPR028608">
    <property type="entry name" value="CIAO1/Cia1"/>
</dbReference>
<evidence type="ECO:0000256" key="3">
    <source>
        <dbReference type="HAMAP-Rule" id="MF_03037"/>
    </source>
</evidence>
<organism evidence="5 6">
    <name type="scientific">Chelonia mydas</name>
    <name type="common">Green sea-turtle</name>
    <name type="synonym">Chelonia agassizi</name>
    <dbReference type="NCBI Taxonomy" id="8469"/>
    <lineage>
        <taxon>Eukaryota</taxon>
        <taxon>Metazoa</taxon>
        <taxon>Chordata</taxon>
        <taxon>Craniata</taxon>
        <taxon>Vertebrata</taxon>
        <taxon>Euteleostomi</taxon>
        <taxon>Archelosauria</taxon>
        <taxon>Testudinata</taxon>
        <taxon>Testudines</taxon>
        <taxon>Cryptodira</taxon>
        <taxon>Durocryptodira</taxon>
        <taxon>Americhelydia</taxon>
        <taxon>Chelonioidea</taxon>
        <taxon>Cheloniidae</taxon>
        <taxon>Chelonia</taxon>
    </lineage>
</organism>
<dbReference type="InterPro" id="IPR015943">
    <property type="entry name" value="WD40/YVTN_repeat-like_dom_sf"/>
</dbReference>
<feature type="repeat" description="WD" evidence="4">
    <location>
        <begin position="152"/>
        <end position="193"/>
    </location>
</feature>
<dbReference type="PANTHER" id="PTHR19920">
    <property type="entry name" value="WD40 PROTEIN CIAO1"/>
    <property type="match status" value="1"/>
</dbReference>
<dbReference type="Gene3D" id="2.130.10.10">
    <property type="entry name" value="YVTN repeat-like/Quinoprotein amine dehydrogenase"/>
    <property type="match status" value="2"/>
</dbReference>
<gene>
    <name evidence="3" type="primary">CIAO1</name>
    <name evidence="5" type="ORF">UY3_17504</name>
</gene>
<comment type="function">
    <text evidence="3">Key component of the cytosolic iron-sulfur protein assembly (CIA) complex, a multiprotein complex that mediates the incorporation of iron-sulfur cluster into extramitochondrial Fe/S proteins.</text>
</comment>